<keyword evidence="2" id="KW-1185">Reference proteome</keyword>
<organism evidence="1 2">
    <name type="scientific">Smallanthus sonchifolius</name>
    <dbReference type="NCBI Taxonomy" id="185202"/>
    <lineage>
        <taxon>Eukaryota</taxon>
        <taxon>Viridiplantae</taxon>
        <taxon>Streptophyta</taxon>
        <taxon>Embryophyta</taxon>
        <taxon>Tracheophyta</taxon>
        <taxon>Spermatophyta</taxon>
        <taxon>Magnoliopsida</taxon>
        <taxon>eudicotyledons</taxon>
        <taxon>Gunneridae</taxon>
        <taxon>Pentapetalae</taxon>
        <taxon>asterids</taxon>
        <taxon>campanulids</taxon>
        <taxon>Asterales</taxon>
        <taxon>Asteraceae</taxon>
        <taxon>Asteroideae</taxon>
        <taxon>Heliantheae alliance</taxon>
        <taxon>Millerieae</taxon>
        <taxon>Smallanthus</taxon>
    </lineage>
</organism>
<gene>
    <name evidence="1" type="ORF">L1987_09504</name>
</gene>
<dbReference type="EMBL" id="CM042020">
    <property type="protein sequence ID" value="KAI3821928.1"/>
    <property type="molecule type" value="Genomic_DNA"/>
</dbReference>
<dbReference type="Proteomes" id="UP001056120">
    <property type="component" value="Linkage Group LG03"/>
</dbReference>
<sequence length="85" mass="10160">MAGSRTISEHIQFHRRRSRRCRRSSFRTRDWVLVELRQSDINIGLIELHLRPNYNSIESCGKLRNQVTFSSWETNNLDTSLLEDR</sequence>
<comment type="caution">
    <text evidence="1">The sequence shown here is derived from an EMBL/GenBank/DDBJ whole genome shotgun (WGS) entry which is preliminary data.</text>
</comment>
<name>A0ACB9JPP6_9ASTR</name>
<evidence type="ECO:0000313" key="1">
    <source>
        <dbReference type="EMBL" id="KAI3821928.1"/>
    </source>
</evidence>
<reference evidence="1 2" key="2">
    <citation type="journal article" date="2022" name="Mol. Ecol. Resour.">
        <title>The genomes of chicory, endive, great burdock and yacon provide insights into Asteraceae paleo-polyploidization history and plant inulin production.</title>
        <authorList>
            <person name="Fan W."/>
            <person name="Wang S."/>
            <person name="Wang H."/>
            <person name="Wang A."/>
            <person name="Jiang F."/>
            <person name="Liu H."/>
            <person name="Zhao H."/>
            <person name="Xu D."/>
            <person name="Zhang Y."/>
        </authorList>
    </citation>
    <scope>NUCLEOTIDE SEQUENCE [LARGE SCALE GENOMIC DNA]</scope>
    <source>
        <strain evidence="2">cv. Yunnan</strain>
        <tissue evidence="1">Leaves</tissue>
    </source>
</reference>
<accession>A0ACB9JPP6</accession>
<protein>
    <submittedName>
        <fullName evidence="1">Uncharacterized protein</fullName>
    </submittedName>
</protein>
<proteinExistence type="predicted"/>
<reference evidence="2" key="1">
    <citation type="journal article" date="2022" name="Mol. Ecol. Resour.">
        <title>The genomes of chicory, endive, great burdock and yacon provide insights into Asteraceae palaeo-polyploidization history and plant inulin production.</title>
        <authorList>
            <person name="Fan W."/>
            <person name="Wang S."/>
            <person name="Wang H."/>
            <person name="Wang A."/>
            <person name="Jiang F."/>
            <person name="Liu H."/>
            <person name="Zhao H."/>
            <person name="Xu D."/>
            <person name="Zhang Y."/>
        </authorList>
    </citation>
    <scope>NUCLEOTIDE SEQUENCE [LARGE SCALE GENOMIC DNA]</scope>
    <source>
        <strain evidence="2">cv. Yunnan</strain>
    </source>
</reference>
<evidence type="ECO:0000313" key="2">
    <source>
        <dbReference type="Proteomes" id="UP001056120"/>
    </source>
</evidence>